<accession>A0A7K1FK17</accession>
<dbReference type="InterPro" id="IPR045851">
    <property type="entry name" value="AMP-bd_C_sf"/>
</dbReference>
<dbReference type="Pfam" id="PF13193">
    <property type="entry name" value="AMP-binding_C"/>
    <property type="match status" value="1"/>
</dbReference>
<dbReference type="Pfam" id="PF00501">
    <property type="entry name" value="AMP-binding"/>
    <property type="match status" value="1"/>
</dbReference>
<dbReference type="Proteomes" id="UP000460221">
    <property type="component" value="Unassembled WGS sequence"/>
</dbReference>
<comment type="caution">
    <text evidence="4">The sequence shown here is derived from an EMBL/GenBank/DDBJ whole genome shotgun (WGS) entry which is preliminary data.</text>
</comment>
<reference evidence="4 5" key="1">
    <citation type="submission" date="2019-11" db="EMBL/GenBank/DDBJ databases">
        <authorList>
            <person name="Jiang L.-Q."/>
        </authorList>
    </citation>
    <scope>NUCLEOTIDE SEQUENCE [LARGE SCALE GENOMIC DNA]</scope>
    <source>
        <strain evidence="4 5">YIM 132087</strain>
    </source>
</reference>
<dbReference type="Gene3D" id="3.40.50.12780">
    <property type="entry name" value="N-terminal domain of ligase-like"/>
    <property type="match status" value="1"/>
</dbReference>
<organism evidence="4 5">
    <name type="scientific">Nakamurella alba</name>
    <dbReference type="NCBI Taxonomy" id="2665158"/>
    <lineage>
        <taxon>Bacteria</taxon>
        <taxon>Bacillati</taxon>
        <taxon>Actinomycetota</taxon>
        <taxon>Actinomycetes</taxon>
        <taxon>Nakamurellales</taxon>
        <taxon>Nakamurellaceae</taxon>
        <taxon>Nakamurella</taxon>
    </lineage>
</organism>
<dbReference type="PANTHER" id="PTHR43767:SF1">
    <property type="entry name" value="NONRIBOSOMAL PEPTIDE SYNTHASE PES1 (EUROFUNG)-RELATED"/>
    <property type="match status" value="1"/>
</dbReference>
<feature type="compositionally biased region" description="Low complexity" evidence="1">
    <location>
        <begin position="38"/>
        <end position="50"/>
    </location>
</feature>
<dbReference type="Gene3D" id="2.30.38.10">
    <property type="entry name" value="Luciferase, Domain 3"/>
    <property type="match status" value="1"/>
</dbReference>
<evidence type="ECO:0000259" key="2">
    <source>
        <dbReference type="Pfam" id="PF00501"/>
    </source>
</evidence>
<sequence>MLAGEGPALLPYDAAGIPEPAHGPDTPLDPGEDDPDDPTGLVVGTSGSTGSAKGALLPVSALAASAAATRARIVDDPRPVHWLLVLPAHHVAGIQVLLRAIAEGTEPVIPDLTGGFTARGLQAAIAAMPAGPRVTSLVPTQLHRVLQDPEATAALAGLDAVLVGGAATAPALQERARAAGIRLRTTYGMTETCGGCVYDGVPLDGVAIDLAGGGTGSGGLIGISGPVLARGYRGRPADPAFEPGPPRTFRTADLGAWAGDGTLHVQGRADDVIITGGIKIAPALVEAALAGLPGVAEVVVVGVPDAEWGQAVAAVVVPVPGSAGPDPAAVRAAARSVHPAAAPRRVIVVDALPLRGPGKPDRMAIRALAARPEDV</sequence>
<dbReference type="InterPro" id="IPR020845">
    <property type="entry name" value="AMP-binding_CS"/>
</dbReference>
<dbReference type="InterPro" id="IPR042099">
    <property type="entry name" value="ANL_N_sf"/>
</dbReference>
<dbReference type="AlphaFoldDB" id="A0A7K1FK17"/>
<evidence type="ECO:0000313" key="4">
    <source>
        <dbReference type="EMBL" id="MTD14485.1"/>
    </source>
</evidence>
<dbReference type="EMBL" id="WLYK01000003">
    <property type="protein sequence ID" value="MTD14485.1"/>
    <property type="molecule type" value="Genomic_DNA"/>
</dbReference>
<dbReference type="InterPro" id="IPR025110">
    <property type="entry name" value="AMP-bd_C"/>
</dbReference>
<dbReference type="PROSITE" id="PS00455">
    <property type="entry name" value="AMP_BINDING"/>
    <property type="match status" value="1"/>
</dbReference>
<dbReference type="Gene3D" id="3.30.300.30">
    <property type="match status" value="1"/>
</dbReference>
<protein>
    <submittedName>
        <fullName evidence="4">AMP-binding protein</fullName>
    </submittedName>
</protein>
<evidence type="ECO:0000259" key="3">
    <source>
        <dbReference type="Pfam" id="PF13193"/>
    </source>
</evidence>
<feature type="region of interest" description="Disordered" evidence="1">
    <location>
        <begin position="1"/>
        <end position="50"/>
    </location>
</feature>
<keyword evidence="5" id="KW-1185">Reference proteome</keyword>
<name>A0A7K1FK17_9ACTN</name>
<evidence type="ECO:0000313" key="5">
    <source>
        <dbReference type="Proteomes" id="UP000460221"/>
    </source>
</evidence>
<gene>
    <name evidence="4" type="ORF">GIS00_11060</name>
</gene>
<evidence type="ECO:0000256" key="1">
    <source>
        <dbReference type="SAM" id="MobiDB-lite"/>
    </source>
</evidence>
<proteinExistence type="predicted"/>
<dbReference type="GO" id="GO:0016878">
    <property type="term" value="F:acid-thiol ligase activity"/>
    <property type="evidence" value="ECO:0007669"/>
    <property type="project" value="UniProtKB-ARBA"/>
</dbReference>
<dbReference type="InterPro" id="IPR000873">
    <property type="entry name" value="AMP-dep_synth/lig_dom"/>
</dbReference>
<feature type="domain" description="AMP-binding enzyme C-terminal" evidence="3">
    <location>
        <begin position="285"/>
        <end position="359"/>
    </location>
</feature>
<dbReference type="SUPFAM" id="SSF56801">
    <property type="entry name" value="Acetyl-CoA synthetase-like"/>
    <property type="match status" value="1"/>
</dbReference>
<feature type="domain" description="AMP-dependent synthetase/ligase" evidence="2">
    <location>
        <begin position="27"/>
        <end position="232"/>
    </location>
</feature>
<dbReference type="PANTHER" id="PTHR43767">
    <property type="entry name" value="LONG-CHAIN-FATTY-ACID--COA LIGASE"/>
    <property type="match status" value="1"/>
</dbReference>
<dbReference type="InterPro" id="IPR050237">
    <property type="entry name" value="ATP-dep_AMP-bd_enzyme"/>
</dbReference>